<dbReference type="GO" id="GO:0042597">
    <property type="term" value="C:periplasmic space"/>
    <property type="evidence" value="ECO:0007669"/>
    <property type="project" value="InterPro"/>
</dbReference>
<dbReference type="SUPFAM" id="SSF47175">
    <property type="entry name" value="Cytochromes"/>
    <property type="match status" value="1"/>
</dbReference>
<organism evidence="9 10">
    <name type="scientific">Roseibium aggregatum</name>
    <dbReference type="NCBI Taxonomy" id="187304"/>
    <lineage>
        <taxon>Bacteria</taxon>
        <taxon>Pseudomonadati</taxon>
        <taxon>Pseudomonadota</taxon>
        <taxon>Alphaproteobacteria</taxon>
        <taxon>Hyphomicrobiales</taxon>
        <taxon>Stappiaceae</taxon>
        <taxon>Roseibium</taxon>
    </lineage>
</organism>
<dbReference type="Gene3D" id="1.20.120.10">
    <property type="entry name" value="Cytochrome c/b562"/>
    <property type="match status" value="1"/>
</dbReference>
<dbReference type="InterPro" id="IPR012127">
    <property type="entry name" value="Cyt_c_prime"/>
</dbReference>
<dbReference type="GO" id="GO:0005506">
    <property type="term" value="F:iron ion binding"/>
    <property type="evidence" value="ECO:0007669"/>
    <property type="project" value="InterPro"/>
</dbReference>
<accession>A0A0M6XZY6</accession>
<dbReference type="GO" id="GO:0009055">
    <property type="term" value="F:electron transfer activity"/>
    <property type="evidence" value="ECO:0007669"/>
    <property type="project" value="InterPro"/>
</dbReference>
<feature type="signal peptide" evidence="8">
    <location>
        <begin position="1"/>
        <end position="25"/>
    </location>
</feature>
<dbReference type="InterPro" id="IPR010980">
    <property type="entry name" value="Cyt_c/b562"/>
</dbReference>
<dbReference type="EMBL" id="CXST01000001">
    <property type="protein sequence ID" value="CTQ42872.1"/>
    <property type="molecule type" value="Genomic_DNA"/>
</dbReference>
<evidence type="ECO:0000256" key="7">
    <source>
        <dbReference type="PIRSR" id="PIRSR000027-2"/>
    </source>
</evidence>
<dbReference type="AlphaFoldDB" id="A0A0M6XZY6"/>
<gene>
    <name evidence="9" type="ORF">LAL4801_01309</name>
</gene>
<comment type="PTM">
    <text evidence="7">Binds 1 heme group per subunit.</text>
</comment>
<evidence type="ECO:0000256" key="2">
    <source>
        <dbReference type="ARBA" id="ARBA00022617"/>
    </source>
</evidence>
<keyword evidence="8" id="KW-0732">Signal</keyword>
<keyword evidence="2 7" id="KW-0349">Heme</keyword>
<reference evidence="10" key="1">
    <citation type="submission" date="2015-07" db="EMBL/GenBank/DDBJ databases">
        <authorList>
            <person name="Rodrigo-Torres Lidia"/>
            <person name="Arahal R.David."/>
        </authorList>
    </citation>
    <scope>NUCLEOTIDE SEQUENCE [LARGE SCALE GENOMIC DNA]</scope>
    <source>
        <strain evidence="10">CECT 4801</strain>
    </source>
</reference>
<keyword evidence="3 6" id="KW-0479">Metal-binding</keyword>
<feature type="binding site" description="axial binding residue" evidence="6">
    <location>
        <position position="146"/>
    </location>
    <ligand>
        <name>heme c</name>
        <dbReference type="ChEBI" id="CHEBI:61717"/>
    </ligand>
    <ligandPart>
        <name>Fe</name>
        <dbReference type="ChEBI" id="CHEBI:18248"/>
    </ligandPart>
</feature>
<protein>
    <submittedName>
        <fullName evidence="9">Cytochrome c556</fullName>
    </submittedName>
</protein>
<keyword evidence="1" id="KW-0813">Transport</keyword>
<feature type="binding site" description="covalent" evidence="7">
    <location>
        <position position="142"/>
    </location>
    <ligand>
        <name>heme c</name>
        <dbReference type="ChEBI" id="CHEBI:61717"/>
    </ligand>
</feature>
<dbReference type="GO" id="GO:0020037">
    <property type="term" value="F:heme binding"/>
    <property type="evidence" value="ECO:0007669"/>
    <property type="project" value="InterPro"/>
</dbReference>
<evidence type="ECO:0000256" key="6">
    <source>
        <dbReference type="PIRSR" id="PIRSR000027-1"/>
    </source>
</evidence>
<evidence type="ECO:0000256" key="1">
    <source>
        <dbReference type="ARBA" id="ARBA00022448"/>
    </source>
</evidence>
<dbReference type="PROSITE" id="PS51009">
    <property type="entry name" value="CYTCII"/>
    <property type="match status" value="1"/>
</dbReference>
<dbReference type="GO" id="GO:0022900">
    <property type="term" value="P:electron transport chain"/>
    <property type="evidence" value="ECO:0007669"/>
    <property type="project" value="InterPro"/>
</dbReference>
<keyword evidence="4" id="KW-0249">Electron transport</keyword>
<evidence type="ECO:0000313" key="10">
    <source>
        <dbReference type="Proteomes" id="UP000048926"/>
    </source>
</evidence>
<sequence length="153" mass="15212">MRMIKSAVVLGLAAGIGLAGSIAQASDDPIATRQAIMSSVGAAAGLGGGLMKGEIAYSPAAGKAAIATMNAAALTFGDYFPAGSDQGETGAAAAIWENPDGFSAELAKFADATSKAFEASGKDGPADVEAFKAAMGPVFGSCKSCHETYRKKN</sequence>
<keyword evidence="5 6" id="KW-0408">Iron</keyword>
<dbReference type="STRING" id="187304.B0E33_23660"/>
<evidence type="ECO:0000256" key="8">
    <source>
        <dbReference type="SAM" id="SignalP"/>
    </source>
</evidence>
<dbReference type="Proteomes" id="UP000048926">
    <property type="component" value="Unassembled WGS sequence"/>
</dbReference>
<proteinExistence type="predicted"/>
<dbReference type="RefSeq" id="WP_370199026.1">
    <property type="nucleotide sequence ID" value="NZ_CP045617.1"/>
</dbReference>
<dbReference type="PIRSF" id="PIRSF000027">
    <property type="entry name" value="Cytc_c_prime"/>
    <property type="match status" value="1"/>
</dbReference>
<keyword evidence="10" id="KW-1185">Reference proteome</keyword>
<feature type="binding site" description="covalent" evidence="7">
    <location>
        <position position="145"/>
    </location>
    <ligand>
        <name>heme c</name>
        <dbReference type="ChEBI" id="CHEBI:61717"/>
    </ligand>
</feature>
<evidence type="ECO:0000256" key="5">
    <source>
        <dbReference type="ARBA" id="ARBA00023004"/>
    </source>
</evidence>
<dbReference type="Pfam" id="PF01322">
    <property type="entry name" value="Cytochrom_C_2"/>
    <property type="match status" value="1"/>
</dbReference>
<feature type="chain" id="PRO_5005807605" evidence="8">
    <location>
        <begin position="26"/>
        <end position="153"/>
    </location>
</feature>
<dbReference type="InterPro" id="IPR002321">
    <property type="entry name" value="Cyt_c_II"/>
</dbReference>
<evidence type="ECO:0000256" key="3">
    <source>
        <dbReference type="ARBA" id="ARBA00022723"/>
    </source>
</evidence>
<evidence type="ECO:0000313" key="9">
    <source>
        <dbReference type="EMBL" id="CTQ42872.1"/>
    </source>
</evidence>
<name>A0A0M6XZY6_9HYPH</name>
<evidence type="ECO:0000256" key="4">
    <source>
        <dbReference type="ARBA" id="ARBA00022982"/>
    </source>
</evidence>